<proteinExistence type="predicted"/>
<organism evidence="1">
    <name type="scientific">Arundo donax</name>
    <name type="common">Giant reed</name>
    <name type="synonym">Donax arundinaceus</name>
    <dbReference type="NCBI Taxonomy" id="35708"/>
    <lineage>
        <taxon>Eukaryota</taxon>
        <taxon>Viridiplantae</taxon>
        <taxon>Streptophyta</taxon>
        <taxon>Embryophyta</taxon>
        <taxon>Tracheophyta</taxon>
        <taxon>Spermatophyta</taxon>
        <taxon>Magnoliopsida</taxon>
        <taxon>Liliopsida</taxon>
        <taxon>Poales</taxon>
        <taxon>Poaceae</taxon>
        <taxon>PACMAD clade</taxon>
        <taxon>Arundinoideae</taxon>
        <taxon>Arundineae</taxon>
        <taxon>Arundo</taxon>
    </lineage>
</organism>
<sequence>MIFLIKKILQYQGRFSCIMVRETVNVVCQAIHFLCEVSP</sequence>
<accession>A0A0A8ZYN4</accession>
<dbReference type="EMBL" id="GBRH01253411">
    <property type="protein sequence ID" value="JAD44484.1"/>
    <property type="molecule type" value="Transcribed_RNA"/>
</dbReference>
<reference evidence="1" key="2">
    <citation type="journal article" date="2015" name="Data Brief">
        <title>Shoot transcriptome of the giant reed, Arundo donax.</title>
        <authorList>
            <person name="Barrero R.A."/>
            <person name="Guerrero F.D."/>
            <person name="Moolhuijzen P."/>
            <person name="Goolsby J.A."/>
            <person name="Tidwell J."/>
            <person name="Bellgard S.E."/>
            <person name="Bellgard M.I."/>
        </authorList>
    </citation>
    <scope>NUCLEOTIDE SEQUENCE</scope>
    <source>
        <tissue evidence="1">Shoot tissue taken approximately 20 cm above the soil surface</tissue>
    </source>
</reference>
<name>A0A0A8ZYN4_ARUDO</name>
<reference evidence="1" key="1">
    <citation type="submission" date="2014-09" db="EMBL/GenBank/DDBJ databases">
        <authorList>
            <person name="Magalhaes I.L.F."/>
            <person name="Oliveira U."/>
            <person name="Santos F.R."/>
            <person name="Vidigal T.H.D.A."/>
            <person name="Brescovit A.D."/>
            <person name="Santos A.J."/>
        </authorList>
    </citation>
    <scope>NUCLEOTIDE SEQUENCE</scope>
    <source>
        <tissue evidence="1">Shoot tissue taken approximately 20 cm above the soil surface</tissue>
    </source>
</reference>
<dbReference type="AlphaFoldDB" id="A0A0A8ZYN4"/>
<protein>
    <submittedName>
        <fullName evidence="1">Uncharacterized protein</fullName>
    </submittedName>
</protein>
<evidence type="ECO:0000313" key="1">
    <source>
        <dbReference type="EMBL" id="JAD44484.1"/>
    </source>
</evidence>